<evidence type="ECO:0000256" key="1">
    <source>
        <dbReference type="SAM" id="MobiDB-lite"/>
    </source>
</evidence>
<dbReference type="AlphaFoldDB" id="A0A512PNQ3"/>
<feature type="chain" id="PRO_5021875270" description="Lipoprotein" evidence="2">
    <location>
        <begin position="26"/>
        <end position="276"/>
    </location>
</feature>
<dbReference type="PROSITE" id="PS51257">
    <property type="entry name" value="PROKAR_LIPOPROTEIN"/>
    <property type="match status" value="1"/>
</dbReference>
<feature type="signal peptide" evidence="2">
    <location>
        <begin position="1"/>
        <end position="25"/>
    </location>
</feature>
<gene>
    <name evidence="3" type="ORF">LRA02_16780</name>
</gene>
<feature type="region of interest" description="Disordered" evidence="1">
    <location>
        <begin position="22"/>
        <end position="70"/>
    </location>
</feature>
<sequence length="276" mass="29042">MKVYKIGGVLLLSLLLVGCSNSSSSKQSSNNESKTDMQNSSAKSSSSSVSQSSSSSQTSNAASASGQSGTSQQAYDFSSLTQDLSEKLSNTLLPQNAGVDTGSKNVHIRYSGNSANNTVYYSLGEDALAVNDASIKGETPYAVLSKRTYASNSEAQSHIDYTSASEIKGLPKVDLGHSIIGHTQGGAGQQYISWNEGNWSISVHGSPVNNTTPKKLAINSVSMFENYALPAPKSQGVVKFNVGDSSQLINWQSGNVVYRLKTTDPATAIKMAASMK</sequence>
<evidence type="ECO:0000256" key="2">
    <source>
        <dbReference type="SAM" id="SignalP"/>
    </source>
</evidence>
<accession>A0A512PNQ3</accession>
<dbReference type="RefSeq" id="WP_056982062.1">
    <property type="nucleotide sequence ID" value="NZ_BKAM01000034.1"/>
</dbReference>
<name>A0A512PNQ3_9LACO</name>
<organism evidence="3 4">
    <name type="scientific">Lentilactobacillus rapi</name>
    <dbReference type="NCBI Taxonomy" id="481723"/>
    <lineage>
        <taxon>Bacteria</taxon>
        <taxon>Bacillati</taxon>
        <taxon>Bacillota</taxon>
        <taxon>Bacilli</taxon>
        <taxon>Lactobacillales</taxon>
        <taxon>Lactobacillaceae</taxon>
        <taxon>Lentilactobacillus</taxon>
    </lineage>
</organism>
<evidence type="ECO:0000313" key="4">
    <source>
        <dbReference type="Proteomes" id="UP000321569"/>
    </source>
</evidence>
<evidence type="ECO:0008006" key="5">
    <source>
        <dbReference type="Google" id="ProtNLM"/>
    </source>
</evidence>
<dbReference type="OrthoDB" id="2138638at2"/>
<dbReference type="EMBL" id="BKAM01000034">
    <property type="protein sequence ID" value="GEP72810.1"/>
    <property type="molecule type" value="Genomic_DNA"/>
</dbReference>
<reference evidence="3 4" key="1">
    <citation type="submission" date="2019-07" db="EMBL/GenBank/DDBJ databases">
        <title>Whole genome shotgun sequence of Lactobacillus rapi NBRC 109618.</title>
        <authorList>
            <person name="Hosoyama A."/>
            <person name="Uohara A."/>
            <person name="Ohji S."/>
            <person name="Ichikawa N."/>
        </authorList>
    </citation>
    <scope>NUCLEOTIDE SEQUENCE [LARGE SCALE GENOMIC DNA]</scope>
    <source>
        <strain evidence="3 4">NBRC 109618</strain>
    </source>
</reference>
<proteinExistence type="predicted"/>
<protein>
    <recommendedName>
        <fullName evidence="5">Lipoprotein</fullName>
    </recommendedName>
</protein>
<dbReference type="STRING" id="1423795.FD12_GL002003"/>
<dbReference type="Proteomes" id="UP000321569">
    <property type="component" value="Unassembled WGS sequence"/>
</dbReference>
<keyword evidence="2" id="KW-0732">Signal</keyword>
<comment type="caution">
    <text evidence="3">The sequence shown here is derived from an EMBL/GenBank/DDBJ whole genome shotgun (WGS) entry which is preliminary data.</text>
</comment>
<evidence type="ECO:0000313" key="3">
    <source>
        <dbReference type="EMBL" id="GEP72810.1"/>
    </source>
</evidence>